<protein>
    <recommendedName>
        <fullName evidence="4">DUF4179 domain-containing protein</fullName>
    </recommendedName>
</protein>
<keyword evidence="1" id="KW-1133">Transmembrane helix</keyword>
<feature type="transmembrane region" description="Helical" evidence="1">
    <location>
        <begin position="41"/>
        <end position="65"/>
    </location>
</feature>
<dbReference type="AlphaFoldDB" id="A0A2S7FBG6"/>
<name>A0A2S7FBG6_CLOBU</name>
<comment type="caution">
    <text evidence="2">The sequence shown here is derived from an EMBL/GenBank/DDBJ whole genome shotgun (WGS) entry which is preliminary data.</text>
</comment>
<gene>
    <name evidence="2" type="ORF">AWN73_13090</name>
</gene>
<evidence type="ECO:0008006" key="4">
    <source>
        <dbReference type="Google" id="ProtNLM"/>
    </source>
</evidence>
<dbReference type="Proteomes" id="UP000238081">
    <property type="component" value="Unassembled WGS sequence"/>
</dbReference>
<keyword evidence="1" id="KW-0812">Transmembrane</keyword>
<evidence type="ECO:0000256" key="1">
    <source>
        <dbReference type="SAM" id="Phobius"/>
    </source>
</evidence>
<dbReference type="EMBL" id="LRDH01000104">
    <property type="protein sequence ID" value="PPV14970.1"/>
    <property type="molecule type" value="Genomic_DNA"/>
</dbReference>
<sequence>MDTGKELYDSIVIPDDKLIESLKKGQQKWNKKKRMLVVKRSGLAVAACFALLLITANVPAMYAYASNIPVIKTLVQALRNGSGGENIDQVSINVSVDERTITFQFLEGGLISNKVLSYSTEFHYAPARMEFSFYNVDAQYKTVIFNNIKNQIHSLKACKDIYMVESLDENTLSFVVQLKQLYNYELIEYNDPGEVTIQFYQDAYYTDGEKRPGQTIYLLRSSVISSTKEIQQLLKQYQNEEISQIKNEDGGFIFTIGEYNTEDEAKKALSRLQEEYGHEIHFTINQCAVEQIPK</sequence>
<evidence type="ECO:0000313" key="2">
    <source>
        <dbReference type="EMBL" id="PPV14970.1"/>
    </source>
</evidence>
<organism evidence="2 3">
    <name type="scientific">Clostridium butyricum</name>
    <dbReference type="NCBI Taxonomy" id="1492"/>
    <lineage>
        <taxon>Bacteria</taxon>
        <taxon>Bacillati</taxon>
        <taxon>Bacillota</taxon>
        <taxon>Clostridia</taxon>
        <taxon>Eubacteriales</taxon>
        <taxon>Clostridiaceae</taxon>
        <taxon>Clostridium</taxon>
    </lineage>
</organism>
<reference evidence="2 3" key="1">
    <citation type="submission" date="2016-01" db="EMBL/GenBank/DDBJ databases">
        <title>Characterization of the Clostridium difficile lineages that are prevalent in Hong Kong and China.</title>
        <authorList>
            <person name="Kwok J.S.-L."/>
            <person name="Lam W.-Y."/>
            <person name="Ip M."/>
            <person name="Chan T.-F."/>
            <person name="Hawkey P.M."/>
            <person name="Tsui S.K.-W."/>
        </authorList>
    </citation>
    <scope>NUCLEOTIDE SEQUENCE [LARGE SCALE GENOMIC DNA]</scope>
    <source>
        <strain evidence="2 3">300064</strain>
    </source>
</reference>
<keyword evidence="1" id="KW-0472">Membrane</keyword>
<evidence type="ECO:0000313" key="3">
    <source>
        <dbReference type="Proteomes" id="UP000238081"/>
    </source>
</evidence>
<proteinExistence type="predicted"/>
<accession>A0A2S7FBG6</accession>